<comment type="miscellaneous">
    <text evidence="9">This enzyme catalyzes only one turnover and therefore is not strictly catalytic. According to one definition, an enzyme is a biocatalyst that acts repeatedly and over many reaction cycles.</text>
</comment>
<evidence type="ECO:0000259" key="10">
    <source>
        <dbReference type="Pfam" id="PF01035"/>
    </source>
</evidence>
<accession>A0AA51RR64</accession>
<evidence type="ECO:0000256" key="2">
    <source>
        <dbReference type="ARBA" id="ARBA00008711"/>
    </source>
</evidence>
<evidence type="ECO:0000256" key="5">
    <source>
        <dbReference type="ARBA" id="ARBA00022679"/>
    </source>
</evidence>
<evidence type="ECO:0000256" key="7">
    <source>
        <dbReference type="ARBA" id="ARBA00023204"/>
    </source>
</evidence>
<dbReference type="SUPFAM" id="SSF53155">
    <property type="entry name" value="Methylated DNA-protein cysteine methyltransferase domain"/>
    <property type="match status" value="1"/>
</dbReference>
<keyword evidence="6 9" id="KW-0227">DNA damage</keyword>
<keyword evidence="3 9" id="KW-0963">Cytoplasm</keyword>
<evidence type="ECO:0000256" key="9">
    <source>
        <dbReference type="HAMAP-Rule" id="MF_00772"/>
    </source>
</evidence>
<dbReference type="CDD" id="cd06445">
    <property type="entry name" value="ATase"/>
    <property type="match status" value="1"/>
</dbReference>
<dbReference type="HAMAP" id="MF_00772">
    <property type="entry name" value="OGT"/>
    <property type="match status" value="1"/>
</dbReference>
<reference evidence="12 13" key="1">
    <citation type="submission" date="2023-08" db="EMBL/GenBank/DDBJ databases">
        <title>Pleionea litopenaei sp. nov., isolated from stomach of juvenile Litopenaeus vannamei.</title>
        <authorList>
            <person name="Rho A.M."/>
            <person name="Hwang C.Y."/>
        </authorList>
    </citation>
    <scope>NUCLEOTIDE SEQUENCE [LARGE SCALE GENOMIC DNA]</scope>
    <source>
        <strain evidence="12 13">HL-JVS1</strain>
    </source>
</reference>
<dbReference type="FunFam" id="1.10.10.10:FF:000214">
    <property type="entry name" value="Methylated-DNA--protein-cysteine methyltransferase"/>
    <property type="match status" value="1"/>
</dbReference>
<dbReference type="RefSeq" id="WP_309201251.1">
    <property type="nucleotide sequence ID" value="NZ_CP133548.1"/>
</dbReference>
<protein>
    <recommendedName>
        <fullName evidence="9">Methylated-DNA--protein-cysteine methyltransferase</fullName>
        <ecNumber evidence="9">2.1.1.63</ecNumber>
    </recommendedName>
    <alternativeName>
        <fullName evidence="9">6-O-methylguanine-DNA methyltransferase</fullName>
        <shortName evidence="9">MGMT</shortName>
    </alternativeName>
    <alternativeName>
        <fullName evidence="9">O-6-methylguanine-DNA-alkyltransferase</fullName>
    </alternativeName>
</protein>
<evidence type="ECO:0000256" key="4">
    <source>
        <dbReference type="ARBA" id="ARBA00022603"/>
    </source>
</evidence>
<dbReference type="NCBIfam" id="TIGR00589">
    <property type="entry name" value="ogt"/>
    <property type="match status" value="1"/>
</dbReference>
<dbReference type="PANTHER" id="PTHR10815:SF13">
    <property type="entry name" value="METHYLATED-DNA--PROTEIN-CYSTEINE METHYLTRANSFERASE"/>
    <property type="match status" value="1"/>
</dbReference>
<feature type="domain" description="Methylated-DNA-[protein]-cysteine S-methyltransferase DNA binding" evidence="10">
    <location>
        <begin position="73"/>
        <end position="152"/>
    </location>
</feature>
<sequence length="157" mass="17807">MRIQTNYYQDTFESPFGKFSIRSSEHAIEEIKFTDFQQKRTHPLIDQCKKQLEEYFNSQRFEFDLPINMNGTPFQKNVWKALCSIPFGHTVSYQSIAIQLNNHTAARAVGAANGQNPIAIIVPCHRVIGKNGSLTGYAGGIQLKQQLLNLEQSMISL</sequence>
<evidence type="ECO:0000256" key="8">
    <source>
        <dbReference type="ARBA" id="ARBA00049348"/>
    </source>
</evidence>
<dbReference type="Gene3D" id="3.30.160.70">
    <property type="entry name" value="Methylated DNA-protein cysteine methyltransferase domain"/>
    <property type="match status" value="1"/>
</dbReference>
<evidence type="ECO:0000259" key="11">
    <source>
        <dbReference type="Pfam" id="PF02870"/>
    </source>
</evidence>
<dbReference type="InterPro" id="IPR014048">
    <property type="entry name" value="MethylDNA_cys_MeTrfase_DNA-bd"/>
</dbReference>
<dbReference type="GO" id="GO:0005737">
    <property type="term" value="C:cytoplasm"/>
    <property type="evidence" value="ECO:0007669"/>
    <property type="project" value="UniProtKB-SubCell"/>
</dbReference>
<feature type="domain" description="Methylguanine DNA methyltransferase ribonuclease-like" evidence="11">
    <location>
        <begin position="8"/>
        <end position="68"/>
    </location>
</feature>
<dbReference type="GO" id="GO:0032259">
    <property type="term" value="P:methylation"/>
    <property type="evidence" value="ECO:0007669"/>
    <property type="project" value="UniProtKB-KW"/>
</dbReference>
<dbReference type="GO" id="GO:0003908">
    <property type="term" value="F:methylated-DNA-[protein]-cysteine S-methyltransferase activity"/>
    <property type="evidence" value="ECO:0007669"/>
    <property type="project" value="UniProtKB-UniRule"/>
</dbReference>
<dbReference type="InterPro" id="IPR036631">
    <property type="entry name" value="MGMT_N_sf"/>
</dbReference>
<dbReference type="KEGG" id="plei:Q9312_12815"/>
<dbReference type="GO" id="GO:0006307">
    <property type="term" value="P:DNA alkylation repair"/>
    <property type="evidence" value="ECO:0007669"/>
    <property type="project" value="UniProtKB-UniRule"/>
</dbReference>
<dbReference type="SUPFAM" id="SSF46767">
    <property type="entry name" value="Methylated DNA-protein cysteine methyltransferase, C-terminal domain"/>
    <property type="match status" value="1"/>
</dbReference>
<gene>
    <name evidence="12" type="ORF">Q9312_12815</name>
</gene>
<evidence type="ECO:0000256" key="3">
    <source>
        <dbReference type="ARBA" id="ARBA00022490"/>
    </source>
</evidence>
<dbReference type="AlphaFoldDB" id="A0AA51RR64"/>
<dbReference type="InterPro" id="IPR001497">
    <property type="entry name" value="MethylDNA_cys_MeTrfase_AS"/>
</dbReference>
<organism evidence="12 13">
    <name type="scientific">Pleionea litopenaei</name>
    <dbReference type="NCBI Taxonomy" id="3070815"/>
    <lineage>
        <taxon>Bacteria</taxon>
        <taxon>Pseudomonadati</taxon>
        <taxon>Pseudomonadota</taxon>
        <taxon>Gammaproteobacteria</taxon>
        <taxon>Oceanospirillales</taxon>
        <taxon>Pleioneaceae</taxon>
        <taxon>Pleionea</taxon>
    </lineage>
</organism>
<dbReference type="EMBL" id="CP133548">
    <property type="protein sequence ID" value="WMS86100.1"/>
    <property type="molecule type" value="Genomic_DNA"/>
</dbReference>
<evidence type="ECO:0000313" key="12">
    <source>
        <dbReference type="EMBL" id="WMS86100.1"/>
    </source>
</evidence>
<name>A0AA51RR64_9GAMM</name>
<evidence type="ECO:0000256" key="1">
    <source>
        <dbReference type="ARBA" id="ARBA00001286"/>
    </source>
</evidence>
<evidence type="ECO:0000256" key="6">
    <source>
        <dbReference type="ARBA" id="ARBA00022763"/>
    </source>
</evidence>
<dbReference type="InterPro" id="IPR023546">
    <property type="entry name" value="MGMT"/>
</dbReference>
<proteinExistence type="inferred from homology"/>
<dbReference type="Gene3D" id="1.10.10.10">
    <property type="entry name" value="Winged helix-like DNA-binding domain superfamily/Winged helix DNA-binding domain"/>
    <property type="match status" value="1"/>
</dbReference>
<dbReference type="InterPro" id="IPR008332">
    <property type="entry name" value="MethylG_MeTrfase_N"/>
</dbReference>
<dbReference type="Proteomes" id="UP001239782">
    <property type="component" value="Chromosome"/>
</dbReference>
<dbReference type="InterPro" id="IPR036388">
    <property type="entry name" value="WH-like_DNA-bd_sf"/>
</dbReference>
<keyword evidence="7 9" id="KW-0234">DNA repair</keyword>
<dbReference type="Pfam" id="PF02870">
    <property type="entry name" value="Methyltransf_1N"/>
    <property type="match status" value="1"/>
</dbReference>
<keyword evidence="4 9" id="KW-0489">Methyltransferase</keyword>
<keyword evidence="5 9" id="KW-0808">Transferase</keyword>
<dbReference type="PROSITE" id="PS00374">
    <property type="entry name" value="MGMT"/>
    <property type="match status" value="1"/>
</dbReference>
<comment type="function">
    <text evidence="9">Involved in the cellular defense against the biological effects of O6-methylguanine (O6-MeG) and O4-methylthymine (O4-MeT) in DNA. Repairs the methylated nucleobase in DNA by stoichiometrically transferring the methyl group to a cysteine residue in the enzyme. This is a suicide reaction: the enzyme is irreversibly inactivated.</text>
</comment>
<dbReference type="Pfam" id="PF01035">
    <property type="entry name" value="DNA_binding_1"/>
    <property type="match status" value="1"/>
</dbReference>
<evidence type="ECO:0000313" key="13">
    <source>
        <dbReference type="Proteomes" id="UP001239782"/>
    </source>
</evidence>
<comment type="catalytic activity">
    <reaction evidence="8 9">
        <text>a 6-O-methyl-2'-deoxyguanosine in DNA + L-cysteinyl-[protein] = S-methyl-L-cysteinyl-[protein] + a 2'-deoxyguanosine in DNA</text>
        <dbReference type="Rhea" id="RHEA:24000"/>
        <dbReference type="Rhea" id="RHEA-COMP:10131"/>
        <dbReference type="Rhea" id="RHEA-COMP:10132"/>
        <dbReference type="Rhea" id="RHEA-COMP:11367"/>
        <dbReference type="Rhea" id="RHEA-COMP:11368"/>
        <dbReference type="ChEBI" id="CHEBI:29950"/>
        <dbReference type="ChEBI" id="CHEBI:82612"/>
        <dbReference type="ChEBI" id="CHEBI:85445"/>
        <dbReference type="ChEBI" id="CHEBI:85448"/>
        <dbReference type="EC" id="2.1.1.63"/>
    </reaction>
</comment>
<comment type="catalytic activity">
    <reaction evidence="1 9">
        <text>a 4-O-methyl-thymidine in DNA + L-cysteinyl-[protein] = a thymidine in DNA + S-methyl-L-cysteinyl-[protein]</text>
        <dbReference type="Rhea" id="RHEA:53428"/>
        <dbReference type="Rhea" id="RHEA-COMP:10131"/>
        <dbReference type="Rhea" id="RHEA-COMP:10132"/>
        <dbReference type="Rhea" id="RHEA-COMP:13555"/>
        <dbReference type="Rhea" id="RHEA-COMP:13556"/>
        <dbReference type="ChEBI" id="CHEBI:29950"/>
        <dbReference type="ChEBI" id="CHEBI:82612"/>
        <dbReference type="ChEBI" id="CHEBI:137386"/>
        <dbReference type="ChEBI" id="CHEBI:137387"/>
        <dbReference type="EC" id="2.1.1.63"/>
    </reaction>
</comment>
<feature type="active site" description="Nucleophile; methyl group acceptor" evidence="9">
    <location>
        <position position="124"/>
    </location>
</feature>
<keyword evidence="13" id="KW-1185">Reference proteome</keyword>
<comment type="subcellular location">
    <subcellularLocation>
        <location evidence="9">Cytoplasm</location>
    </subcellularLocation>
</comment>
<dbReference type="EC" id="2.1.1.63" evidence="9"/>
<comment type="similarity">
    <text evidence="2 9">Belongs to the MGMT family.</text>
</comment>
<dbReference type="PANTHER" id="PTHR10815">
    <property type="entry name" value="METHYLATED-DNA--PROTEIN-CYSTEINE METHYLTRANSFERASE"/>
    <property type="match status" value="1"/>
</dbReference>
<dbReference type="InterPro" id="IPR036217">
    <property type="entry name" value="MethylDNA_cys_MeTrfase_DNAb"/>
</dbReference>